<dbReference type="Proteomes" id="UP000002432">
    <property type="component" value="Chromosome"/>
</dbReference>
<dbReference type="eggNOG" id="COG1596">
    <property type="taxonomic scope" value="Bacteria"/>
</dbReference>
<feature type="domain" description="Soluble ligand binding" evidence="3">
    <location>
        <begin position="648"/>
        <end position="697"/>
    </location>
</feature>
<dbReference type="InterPro" id="IPR019554">
    <property type="entry name" value="Soluble_ligand-bd"/>
</dbReference>
<keyword evidence="5" id="KW-1185">Reference proteome</keyword>
<evidence type="ECO:0000313" key="4">
    <source>
        <dbReference type="EMBL" id="ABF41733.1"/>
    </source>
</evidence>
<organism evidence="4 5">
    <name type="scientific">Koribacter versatilis (strain Ellin345)</name>
    <dbReference type="NCBI Taxonomy" id="204669"/>
    <lineage>
        <taxon>Bacteria</taxon>
        <taxon>Pseudomonadati</taxon>
        <taxon>Acidobacteriota</taxon>
        <taxon>Terriglobia</taxon>
        <taxon>Terriglobales</taxon>
        <taxon>Candidatus Korobacteraceae</taxon>
        <taxon>Candidatus Korobacter</taxon>
    </lineage>
</organism>
<feature type="domain" description="Polysaccharide export protein N-terminal" evidence="2">
    <location>
        <begin position="128"/>
        <end position="202"/>
    </location>
</feature>
<dbReference type="STRING" id="204669.Acid345_2732"/>
<dbReference type="EMBL" id="CP000360">
    <property type="protein sequence ID" value="ABF41733.1"/>
    <property type="molecule type" value="Genomic_DNA"/>
</dbReference>
<evidence type="ECO:0000313" key="5">
    <source>
        <dbReference type="Proteomes" id="UP000002432"/>
    </source>
</evidence>
<evidence type="ECO:0000259" key="3">
    <source>
        <dbReference type="Pfam" id="PF10531"/>
    </source>
</evidence>
<evidence type="ECO:0000256" key="1">
    <source>
        <dbReference type="ARBA" id="ARBA00022729"/>
    </source>
</evidence>
<dbReference type="KEGG" id="aba:Acid345_2732"/>
<feature type="domain" description="Soluble ligand binding" evidence="3">
    <location>
        <begin position="292"/>
        <end position="343"/>
    </location>
</feature>
<dbReference type="Gene3D" id="3.30.1950.10">
    <property type="entry name" value="wza like domain"/>
    <property type="match status" value="1"/>
</dbReference>
<dbReference type="EnsemblBacteria" id="ABF41733">
    <property type="protein sequence ID" value="ABF41733"/>
    <property type="gene ID" value="Acid345_2732"/>
</dbReference>
<accession>Q1IN17</accession>
<dbReference type="Pfam" id="PF10531">
    <property type="entry name" value="SLBB"/>
    <property type="match status" value="2"/>
</dbReference>
<dbReference type="InterPro" id="IPR049712">
    <property type="entry name" value="Poly_export"/>
</dbReference>
<gene>
    <name evidence="4" type="ordered locus">Acid345_2732</name>
</gene>
<dbReference type="InterPro" id="IPR003715">
    <property type="entry name" value="Poly_export_N"/>
</dbReference>
<dbReference type="PANTHER" id="PTHR33619">
    <property type="entry name" value="POLYSACCHARIDE EXPORT PROTEIN GFCE-RELATED"/>
    <property type="match status" value="1"/>
</dbReference>
<dbReference type="GO" id="GO:0015159">
    <property type="term" value="F:polysaccharide transmembrane transporter activity"/>
    <property type="evidence" value="ECO:0007669"/>
    <property type="project" value="InterPro"/>
</dbReference>
<proteinExistence type="predicted"/>
<keyword evidence="1" id="KW-0732">Signal</keyword>
<sequence length="753" mass="82218">MRTATRLQKHLAVAIFKGSLPKVIVVAVLLAIGASPQLLAQRAECGTANCAATVKVVDSKPTEKPNQIVTTETPDVVQVQTSRPPKQVEKPSEFERYVEESLGYALPLFGRKLFADPPSTFAPLTEVPAPAEYVIGPGDELVIRGWGQVQIEARVTVDRSGQVFLPKVGAISVAGVHYADLRRHLQASVQRVFHDFELEVSLGQLRSMQIFVVGQARQAGTYTVSSLSTAVTAAFATGGPSPQGSLRKIEVRRGGATITTLDLYEFLLKGDKSHDVALLPGDVIYIPPVGQMVAISGSVNTPGIYELLPGTTLSDAVELAGGLTATADDERVSVERIEEHRTRRVFEVAPSVAEPRFVLENGDVVRVLAISKVIEDAVTLRGNVARPGRYRWHPRMRIQDLIPNREFLLTPEYWSHKNALVREGVGESKNAEERTLTELKQNAPPLNWEYAAVERSDPERLNSEVLPFNLGGAIDGDSEANLLLKAGDVVTIFSERDIQVSNAKRTKLVRLEGEFAAPGVYRAEPGETLRALVGRVGLTPDSYLFGAEFTRESTRMQQQQGLDRLISEMENGIQEIHTQRADANDGAAVQEREAQEARRGLVARVKSLRASGRIVLALPPAAHDVREIPEIVLEDGDRFVVPHTPATVSVTGEVFNQGAFLFNRNLKVRDYLRDAGGGTRNADASRIFVLRADGTVVSRQHEGGRFDGLPVYAGDTIISPVRLEKGNFMRGLRDWSQVISQFALGAAAIKVLE</sequence>
<reference evidence="4 5" key="1">
    <citation type="journal article" date="2009" name="Appl. Environ. Microbiol.">
        <title>Three genomes from the phylum Acidobacteria provide insight into the lifestyles of these microorganisms in soils.</title>
        <authorList>
            <person name="Ward N.L."/>
            <person name="Challacombe J.F."/>
            <person name="Janssen P.H."/>
            <person name="Henrissat B."/>
            <person name="Coutinho P.M."/>
            <person name="Wu M."/>
            <person name="Xie G."/>
            <person name="Haft D.H."/>
            <person name="Sait M."/>
            <person name="Badger J."/>
            <person name="Barabote R.D."/>
            <person name="Bradley B."/>
            <person name="Brettin T.S."/>
            <person name="Brinkac L.M."/>
            <person name="Bruce D."/>
            <person name="Creasy T."/>
            <person name="Daugherty S.C."/>
            <person name="Davidsen T.M."/>
            <person name="DeBoy R.T."/>
            <person name="Detter J.C."/>
            <person name="Dodson R.J."/>
            <person name="Durkin A.S."/>
            <person name="Ganapathy A."/>
            <person name="Gwinn-Giglio M."/>
            <person name="Han C.S."/>
            <person name="Khouri H."/>
            <person name="Kiss H."/>
            <person name="Kothari S.P."/>
            <person name="Madupu R."/>
            <person name="Nelson K.E."/>
            <person name="Nelson W.C."/>
            <person name="Paulsen I."/>
            <person name="Penn K."/>
            <person name="Ren Q."/>
            <person name="Rosovitz M.J."/>
            <person name="Selengut J.D."/>
            <person name="Shrivastava S."/>
            <person name="Sullivan S.A."/>
            <person name="Tapia R."/>
            <person name="Thompson L.S."/>
            <person name="Watkins K.L."/>
            <person name="Yang Q."/>
            <person name="Yu C."/>
            <person name="Zafar N."/>
            <person name="Zhou L."/>
            <person name="Kuske C.R."/>
        </authorList>
    </citation>
    <scope>NUCLEOTIDE SEQUENCE [LARGE SCALE GENOMIC DNA]</scope>
    <source>
        <strain evidence="4 5">Ellin345</strain>
    </source>
</reference>
<name>Q1IN17_KORVE</name>
<dbReference type="PANTHER" id="PTHR33619:SF3">
    <property type="entry name" value="POLYSACCHARIDE EXPORT PROTEIN GFCE-RELATED"/>
    <property type="match status" value="1"/>
</dbReference>
<dbReference type="HOGENOM" id="CLU_011447_2_1_0"/>
<dbReference type="SUPFAM" id="SSF142984">
    <property type="entry name" value="Nqo1 middle domain-like"/>
    <property type="match status" value="1"/>
</dbReference>
<dbReference type="Pfam" id="PF02563">
    <property type="entry name" value="Poly_export"/>
    <property type="match status" value="1"/>
</dbReference>
<dbReference type="Gene3D" id="3.10.560.10">
    <property type="entry name" value="Outer membrane lipoprotein wza domain like"/>
    <property type="match status" value="4"/>
</dbReference>
<protein>
    <submittedName>
        <fullName evidence="4">Polysaccharide export protein</fullName>
    </submittedName>
</protein>
<dbReference type="AlphaFoldDB" id="Q1IN17"/>
<evidence type="ECO:0000259" key="2">
    <source>
        <dbReference type="Pfam" id="PF02563"/>
    </source>
</evidence>